<dbReference type="Pfam" id="PF12788">
    <property type="entry name" value="YmaF"/>
    <property type="match status" value="1"/>
</dbReference>
<name>A0A1S8NBX7_CLOSA</name>
<dbReference type="Proteomes" id="UP000191154">
    <property type="component" value="Unassembled WGS sequence"/>
</dbReference>
<feature type="region of interest" description="Disordered" evidence="1">
    <location>
        <begin position="19"/>
        <end position="42"/>
    </location>
</feature>
<comment type="caution">
    <text evidence="2">The sequence shown here is derived from an EMBL/GenBank/DDBJ whole genome shotgun (WGS) entry which is preliminary data.</text>
</comment>
<protein>
    <submittedName>
        <fullName evidence="2">YmaF family protein</fullName>
    </submittedName>
</protein>
<reference evidence="2 3" key="1">
    <citation type="submission" date="2016-05" db="EMBL/GenBank/DDBJ databases">
        <title>Microbial solvent formation.</title>
        <authorList>
            <person name="Poehlein A."/>
            <person name="Montoya Solano J.D."/>
            <person name="Flitsch S."/>
            <person name="Krabben P."/>
            <person name="Duerre P."/>
            <person name="Daniel R."/>
        </authorList>
    </citation>
    <scope>NUCLEOTIDE SEQUENCE [LARGE SCALE GENOMIC DNA]</scope>
    <source>
        <strain evidence="2 3">L1-8</strain>
    </source>
</reference>
<proteinExistence type="predicted"/>
<dbReference type="InterPro" id="IPR024307">
    <property type="entry name" value="YmaF"/>
</dbReference>
<dbReference type="RefSeq" id="WP_077865259.1">
    <property type="nucleotide sequence ID" value="NZ_LZYZ01000003.1"/>
</dbReference>
<gene>
    <name evidence="2" type="ORF">CLOSAC_19680</name>
</gene>
<evidence type="ECO:0000313" key="3">
    <source>
        <dbReference type="Proteomes" id="UP000191154"/>
    </source>
</evidence>
<evidence type="ECO:0000313" key="2">
    <source>
        <dbReference type="EMBL" id="OOM13882.1"/>
    </source>
</evidence>
<dbReference type="STRING" id="169679.CSACC_15910"/>
<dbReference type="EMBL" id="LZYZ01000003">
    <property type="protein sequence ID" value="OOM13882.1"/>
    <property type="molecule type" value="Genomic_DNA"/>
</dbReference>
<accession>A0A1S8NBX7</accession>
<evidence type="ECO:0000256" key="1">
    <source>
        <dbReference type="SAM" id="MobiDB-lite"/>
    </source>
</evidence>
<organism evidence="2 3">
    <name type="scientific">Clostridium saccharobutylicum</name>
    <dbReference type="NCBI Taxonomy" id="169679"/>
    <lineage>
        <taxon>Bacteria</taxon>
        <taxon>Bacillati</taxon>
        <taxon>Bacillota</taxon>
        <taxon>Clostridia</taxon>
        <taxon>Eubacteriales</taxon>
        <taxon>Clostridiaceae</taxon>
        <taxon>Clostridium</taxon>
    </lineage>
</organism>
<dbReference type="AlphaFoldDB" id="A0A1S8NBX7"/>
<sequence length="134" mass="15704">MENNYNNYGDYYNQNDQNQQQAYERKSHNHEFQSSTNYEKDNEGMEHTHHIAGVTGPSIRYEQSHIHRVRAYVDTSGDHYHEISDTTGPALYLNDKKHVHLIRGTTSYDDGHTHDYYLITLVEDPANVPEESKY</sequence>